<keyword evidence="1" id="KW-0472">Membrane</keyword>
<evidence type="ECO:0000313" key="2">
    <source>
        <dbReference type="EMBL" id="KAF3525531.1"/>
    </source>
</evidence>
<gene>
    <name evidence="2" type="ORF">F2Q69_00049309</name>
</gene>
<keyword evidence="1" id="KW-0812">Transmembrane</keyword>
<evidence type="ECO:0000313" key="3">
    <source>
        <dbReference type="Proteomes" id="UP000712600"/>
    </source>
</evidence>
<dbReference type="Proteomes" id="UP000712600">
    <property type="component" value="Unassembled WGS sequence"/>
</dbReference>
<sequence>MAGAVTAVASLFKRVGFWGVVIVVSIGSLPVLAYLCGQQEKQLAWLDEQEKRVIASMITRGIVTER</sequence>
<evidence type="ECO:0000256" key="1">
    <source>
        <dbReference type="SAM" id="Phobius"/>
    </source>
</evidence>
<protein>
    <submittedName>
        <fullName evidence="2">Uncharacterized protein</fullName>
    </submittedName>
</protein>
<dbReference type="EMBL" id="QGKX02001347">
    <property type="protein sequence ID" value="KAF3525531.1"/>
    <property type="molecule type" value="Genomic_DNA"/>
</dbReference>
<accession>A0A8S9Q0J5</accession>
<name>A0A8S9Q0J5_BRACR</name>
<dbReference type="AlphaFoldDB" id="A0A8S9Q0J5"/>
<reference evidence="2" key="1">
    <citation type="submission" date="2019-12" db="EMBL/GenBank/DDBJ databases">
        <title>Genome sequencing and annotation of Brassica cretica.</title>
        <authorList>
            <person name="Studholme D.J."/>
            <person name="Sarris P."/>
        </authorList>
    </citation>
    <scope>NUCLEOTIDE SEQUENCE</scope>
    <source>
        <strain evidence="2">PFS-109/04</strain>
        <tissue evidence="2">Leaf</tissue>
    </source>
</reference>
<comment type="caution">
    <text evidence="2">The sequence shown here is derived from an EMBL/GenBank/DDBJ whole genome shotgun (WGS) entry which is preliminary data.</text>
</comment>
<keyword evidence="1" id="KW-1133">Transmembrane helix</keyword>
<proteinExistence type="predicted"/>
<organism evidence="2 3">
    <name type="scientific">Brassica cretica</name>
    <name type="common">Mustard</name>
    <dbReference type="NCBI Taxonomy" id="69181"/>
    <lineage>
        <taxon>Eukaryota</taxon>
        <taxon>Viridiplantae</taxon>
        <taxon>Streptophyta</taxon>
        <taxon>Embryophyta</taxon>
        <taxon>Tracheophyta</taxon>
        <taxon>Spermatophyta</taxon>
        <taxon>Magnoliopsida</taxon>
        <taxon>eudicotyledons</taxon>
        <taxon>Gunneridae</taxon>
        <taxon>Pentapetalae</taxon>
        <taxon>rosids</taxon>
        <taxon>malvids</taxon>
        <taxon>Brassicales</taxon>
        <taxon>Brassicaceae</taxon>
        <taxon>Brassiceae</taxon>
        <taxon>Brassica</taxon>
    </lineage>
</organism>
<feature type="transmembrane region" description="Helical" evidence="1">
    <location>
        <begin position="15"/>
        <end position="36"/>
    </location>
</feature>